<dbReference type="Proteomes" id="UP000053732">
    <property type="component" value="Unassembled WGS sequence"/>
</dbReference>
<evidence type="ECO:0000313" key="1">
    <source>
        <dbReference type="EMBL" id="CRL22557.1"/>
    </source>
</evidence>
<sequence>MYLPQEIIDLITFYVEIDTSQYSSRTSIARAFRITNDKSRKNLAQLRLVNKSFCHSASTRLFRHIIAIAHSSYDTTQLPSLGRPVNLSKSPYAQYVRQVDIGYGSFPCSIREISLYTEDLAALLSSCLRQFHNLKALDFRGPPLALLPHDKIKASIDSILMSLCYVPLPNLTELEIQLPMTNDFAPLFAENISPLRIPIEQALSRLQYLGLHVYAQTNQQSCAAYLLRIVELSTNLTSLSLSSTNYLSIDSLELGSEVHLRILSLHKVRISSRNLVNIIEQCNESIHYIQLNHVKIESGAWTEILSAMDNLPYLYDFDISVGETSIGSERLDSAPTLVFTAENVQDRGPFGLDHFAFQNLKRRVKLKRAVARHFKC</sequence>
<accession>A0A0G4P8D0</accession>
<organism evidence="1 2">
    <name type="scientific">Penicillium camemberti (strain FM 013)</name>
    <dbReference type="NCBI Taxonomy" id="1429867"/>
    <lineage>
        <taxon>Eukaryota</taxon>
        <taxon>Fungi</taxon>
        <taxon>Dikarya</taxon>
        <taxon>Ascomycota</taxon>
        <taxon>Pezizomycotina</taxon>
        <taxon>Eurotiomycetes</taxon>
        <taxon>Eurotiomycetidae</taxon>
        <taxon>Eurotiales</taxon>
        <taxon>Aspergillaceae</taxon>
        <taxon>Penicillium</taxon>
    </lineage>
</organism>
<dbReference type="AlphaFoldDB" id="A0A0G4P8D0"/>
<protein>
    <submittedName>
        <fullName evidence="1">Str. FM013</fullName>
    </submittedName>
</protein>
<name>A0A0G4P8D0_PENC3</name>
<dbReference type="SUPFAM" id="SSF52047">
    <property type="entry name" value="RNI-like"/>
    <property type="match status" value="1"/>
</dbReference>
<reference evidence="1 2" key="1">
    <citation type="journal article" date="2014" name="Nat. Commun.">
        <title>Multiple recent horizontal transfers of a large genomic region in cheese making fungi.</title>
        <authorList>
            <person name="Cheeseman K."/>
            <person name="Ropars J."/>
            <person name="Renault P."/>
            <person name="Dupont J."/>
            <person name="Gouzy J."/>
            <person name="Branca A."/>
            <person name="Abraham A.L."/>
            <person name="Ceppi M."/>
            <person name="Conseiller E."/>
            <person name="Debuchy R."/>
            <person name="Malagnac F."/>
            <person name="Goarin A."/>
            <person name="Silar P."/>
            <person name="Lacoste S."/>
            <person name="Sallet E."/>
            <person name="Bensimon A."/>
            <person name="Giraud T."/>
            <person name="Brygoo Y."/>
        </authorList>
    </citation>
    <scope>NUCLEOTIDE SEQUENCE [LARGE SCALE GENOMIC DNA]</scope>
    <source>
        <strain evidence="2">FM 013</strain>
    </source>
</reference>
<proteinExistence type="predicted"/>
<dbReference type="STRING" id="1429867.A0A0G4P8D0"/>
<gene>
    <name evidence="1" type="ORF">PCAMFM013_S007g000538</name>
</gene>
<dbReference type="Gene3D" id="3.80.10.10">
    <property type="entry name" value="Ribonuclease Inhibitor"/>
    <property type="match status" value="1"/>
</dbReference>
<dbReference type="InterPro" id="IPR032675">
    <property type="entry name" value="LRR_dom_sf"/>
</dbReference>
<keyword evidence="2" id="KW-1185">Reference proteome</keyword>
<evidence type="ECO:0000313" key="2">
    <source>
        <dbReference type="Proteomes" id="UP000053732"/>
    </source>
</evidence>
<dbReference type="EMBL" id="HG793140">
    <property type="protein sequence ID" value="CRL22557.1"/>
    <property type="molecule type" value="Genomic_DNA"/>
</dbReference>